<comment type="caution">
    <text evidence="3">The sequence shown here is derived from an EMBL/GenBank/DDBJ whole genome shotgun (WGS) entry which is preliminary data.</text>
</comment>
<dbReference type="STRING" id="1182543.W9WDH5"/>
<evidence type="ECO:0000256" key="1">
    <source>
        <dbReference type="ARBA" id="ARBA00006484"/>
    </source>
</evidence>
<gene>
    <name evidence="3" type="ORF">A1O5_10778</name>
</gene>
<dbReference type="OrthoDB" id="5371740at2759"/>
<evidence type="ECO:0000313" key="3">
    <source>
        <dbReference type="EMBL" id="EXJ66162.1"/>
    </source>
</evidence>
<dbReference type="GO" id="GO:0016491">
    <property type="term" value="F:oxidoreductase activity"/>
    <property type="evidence" value="ECO:0007669"/>
    <property type="project" value="UniProtKB-KW"/>
</dbReference>
<accession>W9WDH5</accession>
<dbReference type="PANTHER" id="PTHR43180">
    <property type="entry name" value="3-OXOACYL-(ACYL-CARRIER-PROTEIN) REDUCTASE (AFU_ORTHOLOGUE AFUA_6G11210)"/>
    <property type="match status" value="1"/>
</dbReference>
<dbReference type="EMBL" id="AMGX01000021">
    <property type="protein sequence ID" value="EXJ66162.1"/>
    <property type="molecule type" value="Genomic_DNA"/>
</dbReference>
<dbReference type="Pfam" id="PF00106">
    <property type="entry name" value="adh_short"/>
    <property type="match status" value="1"/>
</dbReference>
<proteinExistence type="inferred from homology"/>
<keyword evidence="4" id="KW-1185">Reference proteome</keyword>
<dbReference type="PANTHER" id="PTHR43180:SF31">
    <property type="entry name" value="CHAIN DEHYDROGENASE_REDUCTASE, PUTATIVE (AFU_ORTHOLOGUE AFUA_2G16570)-RELATED"/>
    <property type="match status" value="1"/>
</dbReference>
<dbReference type="PRINTS" id="PR00081">
    <property type="entry name" value="GDHRDH"/>
</dbReference>
<evidence type="ECO:0000313" key="4">
    <source>
        <dbReference type="Proteomes" id="UP000019471"/>
    </source>
</evidence>
<dbReference type="RefSeq" id="XP_007749542.1">
    <property type="nucleotide sequence ID" value="XM_007751352.1"/>
</dbReference>
<keyword evidence="2" id="KW-0560">Oxidoreductase</keyword>
<dbReference type="InterPro" id="IPR036291">
    <property type="entry name" value="NAD(P)-bd_dom_sf"/>
</dbReference>
<dbReference type="InterPro" id="IPR002347">
    <property type="entry name" value="SDR_fam"/>
</dbReference>
<dbReference type="SUPFAM" id="SSF51735">
    <property type="entry name" value="NAD(P)-binding Rossmann-fold domains"/>
    <property type="match status" value="1"/>
</dbReference>
<protein>
    <submittedName>
        <fullName evidence="3">Uncharacterized protein</fullName>
    </submittedName>
</protein>
<dbReference type="HOGENOM" id="CLU_010194_13_3_1"/>
<reference evidence="3 4" key="1">
    <citation type="submission" date="2013-03" db="EMBL/GenBank/DDBJ databases">
        <title>The Genome Sequence of Cladophialophora psammophila CBS 110553.</title>
        <authorList>
            <consortium name="The Broad Institute Genomics Platform"/>
            <person name="Cuomo C."/>
            <person name="de Hoog S."/>
            <person name="Gorbushina A."/>
            <person name="Walker B."/>
            <person name="Young S.K."/>
            <person name="Zeng Q."/>
            <person name="Gargeya S."/>
            <person name="Fitzgerald M."/>
            <person name="Haas B."/>
            <person name="Abouelleil A."/>
            <person name="Allen A.W."/>
            <person name="Alvarado L."/>
            <person name="Arachchi H.M."/>
            <person name="Berlin A.M."/>
            <person name="Chapman S.B."/>
            <person name="Gainer-Dewar J."/>
            <person name="Goldberg J."/>
            <person name="Griggs A."/>
            <person name="Gujja S."/>
            <person name="Hansen M."/>
            <person name="Howarth C."/>
            <person name="Imamovic A."/>
            <person name="Ireland A."/>
            <person name="Larimer J."/>
            <person name="McCowan C."/>
            <person name="Murphy C."/>
            <person name="Pearson M."/>
            <person name="Poon T.W."/>
            <person name="Priest M."/>
            <person name="Roberts A."/>
            <person name="Saif S."/>
            <person name="Shea T."/>
            <person name="Sisk P."/>
            <person name="Sykes S."/>
            <person name="Wortman J."/>
            <person name="Nusbaum C."/>
            <person name="Birren B."/>
        </authorList>
    </citation>
    <scope>NUCLEOTIDE SEQUENCE [LARGE SCALE GENOMIC DNA]</scope>
    <source>
        <strain evidence="3 4">CBS 110553</strain>
    </source>
</reference>
<dbReference type="Gene3D" id="3.40.50.720">
    <property type="entry name" value="NAD(P)-binding Rossmann-like Domain"/>
    <property type="match status" value="1"/>
</dbReference>
<sequence>MPYQAYRKGVVDCSTPVDTSFVKGKSVVITGGAGGMGEQAVYAFVKAGAFVTFGDLSDEAGKKIEADLAPNAKFCHCDVTSWDDQYAMFRAAKEISPSKSIDVVIANAGITGPDPIFYGEEPDEEPKKPTLKVLDVNVNGAIYTLKLARYYFLRNEEGPGRDRCFIIMSSLAGYGDVPGGPVYMASKFAARALMRCVRRTTVVDGIRSNALAPWYVATGLMSSAVLDHVRTKGIQFADAADAAGAMLKIACEPSINGRCFTIVPRTEAPFGYYDMDVDDYSDGSKADIQEYTMINTSHRIQVNPHDQ</sequence>
<organism evidence="3 4">
    <name type="scientific">Cladophialophora psammophila CBS 110553</name>
    <dbReference type="NCBI Taxonomy" id="1182543"/>
    <lineage>
        <taxon>Eukaryota</taxon>
        <taxon>Fungi</taxon>
        <taxon>Dikarya</taxon>
        <taxon>Ascomycota</taxon>
        <taxon>Pezizomycotina</taxon>
        <taxon>Eurotiomycetes</taxon>
        <taxon>Chaetothyriomycetidae</taxon>
        <taxon>Chaetothyriales</taxon>
        <taxon>Herpotrichiellaceae</taxon>
        <taxon>Cladophialophora</taxon>
    </lineage>
</organism>
<dbReference type="Proteomes" id="UP000019471">
    <property type="component" value="Unassembled WGS sequence"/>
</dbReference>
<name>W9WDH5_9EURO</name>
<evidence type="ECO:0000256" key="2">
    <source>
        <dbReference type="ARBA" id="ARBA00023002"/>
    </source>
</evidence>
<comment type="similarity">
    <text evidence="1">Belongs to the short-chain dehydrogenases/reductases (SDR) family.</text>
</comment>
<dbReference type="eggNOG" id="KOG0725">
    <property type="taxonomic scope" value="Eukaryota"/>
</dbReference>
<dbReference type="GeneID" id="19195469"/>
<dbReference type="AlphaFoldDB" id="W9WDH5"/>